<organism evidence="5 6">
    <name type="scientific">Knipowitschia caucasica</name>
    <name type="common">Caucasian dwarf goby</name>
    <name type="synonym">Pomatoschistus caucasicus</name>
    <dbReference type="NCBI Taxonomy" id="637954"/>
    <lineage>
        <taxon>Eukaryota</taxon>
        <taxon>Metazoa</taxon>
        <taxon>Chordata</taxon>
        <taxon>Craniata</taxon>
        <taxon>Vertebrata</taxon>
        <taxon>Euteleostomi</taxon>
        <taxon>Actinopterygii</taxon>
        <taxon>Neopterygii</taxon>
        <taxon>Teleostei</taxon>
        <taxon>Neoteleostei</taxon>
        <taxon>Acanthomorphata</taxon>
        <taxon>Gobiaria</taxon>
        <taxon>Gobiiformes</taxon>
        <taxon>Gobioidei</taxon>
        <taxon>Gobiidae</taxon>
        <taxon>Gobiinae</taxon>
        <taxon>Knipowitschia</taxon>
    </lineage>
</organism>
<dbReference type="GO" id="GO:0005762">
    <property type="term" value="C:mitochondrial large ribosomal subunit"/>
    <property type="evidence" value="ECO:0007669"/>
    <property type="project" value="TreeGrafter"/>
</dbReference>
<dbReference type="GO" id="GO:0006412">
    <property type="term" value="P:translation"/>
    <property type="evidence" value="ECO:0007669"/>
    <property type="project" value="InterPro"/>
</dbReference>
<evidence type="ECO:0000256" key="2">
    <source>
        <dbReference type="ARBA" id="ARBA00022980"/>
    </source>
</evidence>
<dbReference type="Pfam" id="PF07147">
    <property type="entry name" value="PDCD9"/>
    <property type="match status" value="1"/>
</dbReference>
<dbReference type="Proteomes" id="UP001497482">
    <property type="component" value="Chromosome 9"/>
</dbReference>
<keyword evidence="2" id="KW-0689">Ribosomal protein</keyword>
<comment type="subcellular location">
    <subcellularLocation>
        <location evidence="1">Mitochondrion</location>
    </subcellularLocation>
</comment>
<evidence type="ECO:0000313" key="6">
    <source>
        <dbReference type="Proteomes" id="UP001497482"/>
    </source>
</evidence>
<accession>A0AAV2MS70</accession>
<reference evidence="5 6" key="1">
    <citation type="submission" date="2024-04" db="EMBL/GenBank/DDBJ databases">
        <authorList>
            <person name="Waldvogel A.-M."/>
            <person name="Schoenle A."/>
        </authorList>
    </citation>
    <scope>NUCLEOTIDE SEQUENCE [LARGE SCALE GENOMIC DNA]</scope>
</reference>
<dbReference type="EMBL" id="OZ035831">
    <property type="protein sequence ID" value="CAL1615816.1"/>
    <property type="molecule type" value="Genomic_DNA"/>
</dbReference>
<dbReference type="PANTHER" id="PTHR13014:SF3">
    <property type="entry name" value="LARGE RIBOSOMAL SUBUNIT PROTEIN ML65"/>
    <property type="match status" value="1"/>
</dbReference>
<proteinExistence type="predicted"/>
<evidence type="ECO:0008006" key="7">
    <source>
        <dbReference type="Google" id="ProtNLM"/>
    </source>
</evidence>
<dbReference type="PANTHER" id="PTHR13014">
    <property type="entry name" value="MITOCHONDRIAL 28S RIBOSOMAL PROTEIN S30/P52 PRO-APOTOTIC PROTEIN"/>
    <property type="match status" value="1"/>
</dbReference>
<evidence type="ECO:0000256" key="4">
    <source>
        <dbReference type="ARBA" id="ARBA00023274"/>
    </source>
</evidence>
<evidence type="ECO:0000313" key="5">
    <source>
        <dbReference type="EMBL" id="CAL1615816.1"/>
    </source>
</evidence>
<dbReference type="InterPro" id="IPR010793">
    <property type="entry name" value="Ribosomal_mL37/mL65"/>
</dbReference>
<name>A0AAV2MS70_KNICA</name>
<dbReference type="GO" id="GO:0003735">
    <property type="term" value="F:structural constituent of ribosome"/>
    <property type="evidence" value="ECO:0007669"/>
    <property type="project" value="InterPro"/>
</dbReference>
<evidence type="ECO:0000256" key="1">
    <source>
        <dbReference type="ARBA" id="ARBA00004173"/>
    </source>
</evidence>
<dbReference type="InterPro" id="IPR039982">
    <property type="entry name" value="Ribosomal_mL65"/>
</dbReference>
<dbReference type="AlphaFoldDB" id="A0AAV2MS70"/>
<evidence type="ECO:0000256" key="3">
    <source>
        <dbReference type="ARBA" id="ARBA00023128"/>
    </source>
</evidence>
<keyword evidence="4" id="KW-0687">Ribonucleoprotein</keyword>
<keyword evidence="3" id="KW-0496">Mitochondrion</keyword>
<protein>
    <recommendedName>
        <fullName evidence="7">Mitochondrial ribosomal protein S30</fullName>
    </recommendedName>
</protein>
<sequence length="417" mass="48248">MAARARLSLLLIQNSPRLTNHRLVHSEAVLKEPVYPPVVASLTAKSKSAQRRREEERIKQKCAASVEDKLKLITSVQRMKYVIYPQTFSRGADRWYQTYTKTAYIPGLPDKFTANQEDTPGISEDVLAEARSLISNVILQERWFHITKRRPFLYRNQELVFGPLLRNLVSGLTHSLAKCNPLLLHSSLDLGPQVNFYWRRGERIIPRGHRNGRVEPHRFQIDDQPHSQIRVTQPLPQFAPMEDSFATEVPEINCAPDMMPMFKRQYENHIHTGAKLPDPCCYGHTQFHLVPDRYHRDRMSRRQEWDQIEVFLCANAMASLFAWTGAQAMYQGFWSHQDVTRPFVSQAVITDGKFFSFFCYQLNTVALCAQTDVDNPRKNLLWGTDSLQLYDDIQDGQVVGMNDEVIKLLIQFLTNRT</sequence>
<keyword evidence="6" id="KW-1185">Reference proteome</keyword>
<gene>
    <name evidence="5" type="ORF">KC01_LOCUS41691</name>
</gene>